<evidence type="ECO:0000256" key="1">
    <source>
        <dbReference type="SAM" id="SignalP"/>
    </source>
</evidence>
<dbReference type="AlphaFoldDB" id="A0A131YUJ5"/>
<organism evidence="2">
    <name type="scientific">Rhipicephalus appendiculatus</name>
    <name type="common">Brown ear tick</name>
    <dbReference type="NCBI Taxonomy" id="34631"/>
    <lineage>
        <taxon>Eukaryota</taxon>
        <taxon>Metazoa</taxon>
        <taxon>Ecdysozoa</taxon>
        <taxon>Arthropoda</taxon>
        <taxon>Chelicerata</taxon>
        <taxon>Arachnida</taxon>
        <taxon>Acari</taxon>
        <taxon>Parasitiformes</taxon>
        <taxon>Ixodida</taxon>
        <taxon>Ixodoidea</taxon>
        <taxon>Ixodidae</taxon>
        <taxon>Rhipicephalinae</taxon>
        <taxon>Rhipicephalus</taxon>
        <taxon>Rhipicephalus</taxon>
    </lineage>
</organism>
<keyword evidence="1" id="KW-0732">Signal</keyword>
<accession>A0A131YUJ5</accession>
<name>A0A131YUJ5_RHIAP</name>
<dbReference type="EMBL" id="GEDV01006345">
    <property type="protein sequence ID" value="JAP82212.1"/>
    <property type="molecule type" value="Transcribed_RNA"/>
</dbReference>
<sequence>MVAGMRIREALLFAVLIKVAHCGQSDSRAKQSEDISQFYSDSANIRTLNTTLDKSDCKVDVVRKRSSHDVAFNRQYTSRTHRSSVEVVGKFMNTRRSMGSASFDAMDVEKNGRYSSHERLLHVFDHGNCGIFYVTDNWGRRGNDYELRVKNGNNGRGNCYNQLKSDTKRAGVFSRLKAC</sequence>
<reference evidence="2" key="1">
    <citation type="journal article" date="2016" name="Ticks Tick Borne Dis.">
        <title>De novo assembly and annotation of the salivary gland transcriptome of Rhipicephalus appendiculatus male and female ticks during blood feeding.</title>
        <authorList>
            <person name="de Castro M.H."/>
            <person name="de Klerk D."/>
            <person name="Pienaar R."/>
            <person name="Latif A.A."/>
            <person name="Rees D.J."/>
            <person name="Mans B.J."/>
        </authorList>
    </citation>
    <scope>NUCLEOTIDE SEQUENCE</scope>
    <source>
        <tissue evidence="2">Salivary glands</tissue>
    </source>
</reference>
<protein>
    <submittedName>
        <fullName evidence="2">Lipocalin</fullName>
    </submittedName>
</protein>
<feature type="chain" id="PRO_5007286161" evidence="1">
    <location>
        <begin position="23"/>
        <end position="179"/>
    </location>
</feature>
<evidence type="ECO:0000313" key="2">
    <source>
        <dbReference type="EMBL" id="JAP82212.1"/>
    </source>
</evidence>
<proteinExistence type="predicted"/>
<feature type="signal peptide" evidence="1">
    <location>
        <begin position="1"/>
        <end position="22"/>
    </location>
</feature>